<organism evidence="5 6">
    <name type="scientific">Cytospora mali</name>
    <name type="common">Apple Valsa canker fungus</name>
    <name type="synonym">Valsa mali</name>
    <dbReference type="NCBI Taxonomy" id="578113"/>
    <lineage>
        <taxon>Eukaryota</taxon>
        <taxon>Fungi</taxon>
        <taxon>Dikarya</taxon>
        <taxon>Ascomycota</taxon>
        <taxon>Pezizomycotina</taxon>
        <taxon>Sordariomycetes</taxon>
        <taxon>Sordariomycetidae</taxon>
        <taxon>Diaporthales</taxon>
        <taxon>Cytosporaceae</taxon>
        <taxon>Cytospora</taxon>
    </lineage>
</organism>
<keyword evidence="1" id="KW-0962">Peroxisome biogenesis</keyword>
<evidence type="ECO:0000256" key="1">
    <source>
        <dbReference type="ARBA" id="ARBA00022593"/>
    </source>
</evidence>
<dbReference type="PANTHER" id="PTHR12652:SF23">
    <property type="entry name" value="MICROBODY (PEROXISOME) PROLIFERATION PROTEIN PEROXIN 11B (EUROFUNG)"/>
    <property type="match status" value="1"/>
</dbReference>
<protein>
    <submittedName>
        <fullName evidence="5">Uncharacterized protein</fullName>
    </submittedName>
</protein>
<keyword evidence="2" id="KW-0472">Membrane</keyword>
<comment type="subcellular location">
    <subcellularLocation>
        <location evidence="4">Peroxisome membrane</location>
    </subcellularLocation>
</comment>
<accession>A0A194VYF1</accession>
<evidence type="ECO:0000313" key="5">
    <source>
        <dbReference type="EMBL" id="KUI69271.1"/>
    </source>
</evidence>
<dbReference type="PANTHER" id="PTHR12652">
    <property type="entry name" value="PEROXISOMAL BIOGENESIS FACTOR 11"/>
    <property type="match status" value="1"/>
</dbReference>
<evidence type="ECO:0000313" key="6">
    <source>
        <dbReference type="Proteomes" id="UP000078559"/>
    </source>
</evidence>
<keyword evidence="6" id="KW-1185">Reference proteome</keyword>
<evidence type="ECO:0000256" key="3">
    <source>
        <dbReference type="ARBA" id="ARBA00023140"/>
    </source>
</evidence>
<dbReference type="Pfam" id="PF05648">
    <property type="entry name" value="PEX11"/>
    <property type="match status" value="1"/>
</dbReference>
<evidence type="ECO:0000256" key="4">
    <source>
        <dbReference type="ARBA" id="ARBA00046271"/>
    </source>
</evidence>
<dbReference type="Proteomes" id="UP000078559">
    <property type="component" value="Chromosome 5"/>
</dbReference>
<dbReference type="InterPro" id="IPR008733">
    <property type="entry name" value="PEX11"/>
</dbReference>
<dbReference type="GO" id="GO:0016559">
    <property type="term" value="P:peroxisome fission"/>
    <property type="evidence" value="ECO:0007669"/>
    <property type="project" value="InterPro"/>
</dbReference>
<sequence length="241" mass="27199">MPQSTLEQFIRFGTDAAGIERVLRMAQAILMVIISQPLLTNAFVELVSLGNKHLWEEPRVANRRTGAGASQAPAEAWLDISARAFNGMYLLLETATLVDALGFPLWGPYWSARLAVEGQRFWFLALACGVASGLTRIVKLFAYAPKKAEGDMMDWERERERLRRIMWPRREQRRLWRANIRGKLRGLVRKCVADFLDLAVPGSVVGWVKVDSGTVGALMVVTTYLTGMDLWERFGNDSVRK</sequence>
<dbReference type="GO" id="GO:0005778">
    <property type="term" value="C:peroxisomal membrane"/>
    <property type="evidence" value="ECO:0007669"/>
    <property type="project" value="UniProtKB-SubCell"/>
</dbReference>
<proteinExistence type="predicted"/>
<keyword evidence="3" id="KW-0576">Peroxisome</keyword>
<dbReference type="OrthoDB" id="3636394at2759"/>
<evidence type="ECO:0000256" key="2">
    <source>
        <dbReference type="ARBA" id="ARBA00023136"/>
    </source>
</evidence>
<dbReference type="AlphaFoldDB" id="A0A194VYF1"/>
<dbReference type="EMBL" id="CM003102">
    <property type="protein sequence ID" value="KUI69271.1"/>
    <property type="molecule type" value="Genomic_DNA"/>
</dbReference>
<name>A0A194VYF1_CYTMA</name>
<gene>
    <name evidence="5" type="ORF">VM1G_05028</name>
</gene>
<reference evidence="5" key="1">
    <citation type="submission" date="2014-12" db="EMBL/GenBank/DDBJ databases">
        <title>Genome Sequence of Valsa Canker Pathogens Uncovers a Specific Adaption of Colonization on Woody Bark.</title>
        <authorList>
            <person name="Yin Z."/>
            <person name="Liu H."/>
            <person name="Gao X."/>
            <person name="Li Z."/>
            <person name="Song N."/>
            <person name="Ke X."/>
            <person name="Dai Q."/>
            <person name="Wu Y."/>
            <person name="Sun Y."/>
            <person name="Xu J.-R."/>
            <person name="Kang Z.K."/>
            <person name="Wang L."/>
            <person name="Huang L."/>
        </authorList>
    </citation>
    <scope>NUCLEOTIDE SEQUENCE [LARGE SCALE GENOMIC DNA]</scope>
    <source>
        <strain evidence="5">03-8</strain>
    </source>
</reference>